<reference evidence="10 11" key="1">
    <citation type="submission" date="2018-03" db="EMBL/GenBank/DDBJ databases">
        <title>Genomic Encyclopedia of Archaeal and Bacterial Type Strains, Phase II (KMG-II): from individual species to whole genera.</title>
        <authorList>
            <person name="Goeker M."/>
        </authorList>
    </citation>
    <scope>NUCLEOTIDE SEQUENCE [LARGE SCALE GENOMIC DNA]</scope>
    <source>
        <strain evidence="10 11">DSM 45601</strain>
    </source>
</reference>
<dbReference type="RefSeq" id="WP_106237113.1">
    <property type="nucleotide sequence ID" value="NZ_PVZC01000001.1"/>
</dbReference>
<evidence type="ECO:0000256" key="2">
    <source>
        <dbReference type="ARBA" id="ARBA00022714"/>
    </source>
</evidence>
<keyword evidence="4" id="KW-0249">Electron transport</keyword>
<evidence type="ECO:0000313" key="10">
    <source>
        <dbReference type="EMBL" id="PRY01439.1"/>
    </source>
</evidence>
<evidence type="ECO:0000256" key="1">
    <source>
        <dbReference type="ARBA" id="ARBA00022448"/>
    </source>
</evidence>
<evidence type="ECO:0000256" key="7">
    <source>
        <dbReference type="ARBA" id="ARBA00039386"/>
    </source>
</evidence>
<comment type="caution">
    <text evidence="10">The sequence shown here is derived from an EMBL/GenBank/DDBJ whole genome shotgun (WGS) entry which is preliminary data.</text>
</comment>
<protein>
    <recommendedName>
        <fullName evidence="7">Bacterioferritin-associated ferredoxin</fullName>
    </recommendedName>
</protein>
<dbReference type="PANTHER" id="PTHR37424">
    <property type="entry name" value="BACTERIOFERRITIN-ASSOCIATED FERREDOXIN"/>
    <property type="match status" value="1"/>
</dbReference>
<gene>
    <name evidence="10" type="ORF">CLV72_10121</name>
</gene>
<dbReference type="Gene3D" id="1.10.10.1100">
    <property type="entry name" value="BFD-like [2Fe-2S]-binding domain"/>
    <property type="match status" value="1"/>
</dbReference>
<dbReference type="InterPro" id="IPR007419">
    <property type="entry name" value="BFD-like_2Fe2S-bd_dom"/>
</dbReference>
<sequence length="62" mass="6505">MYACVCHAVTEDEVREHIASGACSTREVRRACGMRAGCGSCIRRISSLVREGEPAPAPALGG</sequence>
<evidence type="ECO:0000256" key="8">
    <source>
        <dbReference type="ARBA" id="ARBA00046332"/>
    </source>
</evidence>
<proteinExistence type="inferred from homology"/>
<keyword evidence="3" id="KW-0479">Metal-binding</keyword>
<dbReference type="GO" id="GO:0046872">
    <property type="term" value="F:metal ion binding"/>
    <property type="evidence" value="ECO:0007669"/>
    <property type="project" value="UniProtKB-KW"/>
</dbReference>
<dbReference type="InterPro" id="IPR041854">
    <property type="entry name" value="BFD-like_2Fe2S-bd_dom_sf"/>
</dbReference>
<dbReference type="InterPro" id="IPR052371">
    <property type="entry name" value="BFD-associated_ferredoxin"/>
</dbReference>
<keyword evidence="5" id="KW-0408">Iron</keyword>
<organism evidence="10 11">
    <name type="scientific">Allonocardiopsis opalescens</name>
    <dbReference type="NCBI Taxonomy" id="1144618"/>
    <lineage>
        <taxon>Bacteria</taxon>
        <taxon>Bacillati</taxon>
        <taxon>Actinomycetota</taxon>
        <taxon>Actinomycetes</taxon>
        <taxon>Streptosporangiales</taxon>
        <taxon>Allonocardiopsis</taxon>
    </lineage>
</organism>
<dbReference type="PANTHER" id="PTHR37424:SF1">
    <property type="entry name" value="BACTERIOFERRITIN-ASSOCIATED FERREDOXIN"/>
    <property type="match status" value="1"/>
</dbReference>
<dbReference type="GO" id="GO:0051537">
    <property type="term" value="F:2 iron, 2 sulfur cluster binding"/>
    <property type="evidence" value="ECO:0007669"/>
    <property type="project" value="UniProtKB-KW"/>
</dbReference>
<name>A0A2T0QBZ7_9ACTN</name>
<evidence type="ECO:0000313" key="11">
    <source>
        <dbReference type="Proteomes" id="UP000237846"/>
    </source>
</evidence>
<evidence type="ECO:0000256" key="4">
    <source>
        <dbReference type="ARBA" id="ARBA00022982"/>
    </source>
</evidence>
<evidence type="ECO:0000256" key="3">
    <source>
        <dbReference type="ARBA" id="ARBA00022723"/>
    </source>
</evidence>
<dbReference type="AlphaFoldDB" id="A0A2T0QBZ7"/>
<feature type="domain" description="BFD-like [2Fe-2S]-binding" evidence="9">
    <location>
        <begin position="4"/>
        <end position="50"/>
    </location>
</feature>
<accession>A0A2T0QBZ7</accession>
<keyword evidence="6" id="KW-0411">Iron-sulfur</keyword>
<evidence type="ECO:0000256" key="6">
    <source>
        <dbReference type="ARBA" id="ARBA00023014"/>
    </source>
</evidence>
<dbReference type="EMBL" id="PVZC01000001">
    <property type="protein sequence ID" value="PRY01439.1"/>
    <property type="molecule type" value="Genomic_DNA"/>
</dbReference>
<keyword evidence="1" id="KW-0813">Transport</keyword>
<dbReference type="OrthoDB" id="9815350at2"/>
<keyword evidence="2" id="KW-0001">2Fe-2S</keyword>
<comment type="similarity">
    <text evidence="8">Belongs to the Bfd family.</text>
</comment>
<evidence type="ECO:0000256" key="5">
    <source>
        <dbReference type="ARBA" id="ARBA00023004"/>
    </source>
</evidence>
<keyword evidence="11" id="KW-1185">Reference proteome</keyword>
<evidence type="ECO:0000259" key="9">
    <source>
        <dbReference type="Pfam" id="PF04324"/>
    </source>
</evidence>
<dbReference type="Pfam" id="PF04324">
    <property type="entry name" value="Fer2_BFD"/>
    <property type="match status" value="1"/>
</dbReference>
<dbReference type="Proteomes" id="UP000237846">
    <property type="component" value="Unassembled WGS sequence"/>
</dbReference>